<dbReference type="SUPFAM" id="SSF48435">
    <property type="entry name" value="Bacterial muramidases"/>
    <property type="match status" value="1"/>
</dbReference>
<dbReference type="Pfam" id="PF01464">
    <property type="entry name" value="SLT"/>
    <property type="match status" value="1"/>
</dbReference>
<dbReference type="AlphaFoldDB" id="A0A2N8ZF19"/>
<evidence type="ECO:0000256" key="3">
    <source>
        <dbReference type="SAM" id="SignalP"/>
    </source>
</evidence>
<feature type="domain" description="Transglycosylase SLT" evidence="4">
    <location>
        <begin position="480"/>
        <end position="593"/>
    </location>
</feature>
<reference evidence="6 7" key="1">
    <citation type="submission" date="2017-10" db="EMBL/GenBank/DDBJ databases">
        <authorList>
            <person name="Banno H."/>
            <person name="Chua N.-H."/>
        </authorList>
    </citation>
    <scope>NUCLEOTIDE SEQUENCE [LARGE SCALE GENOMIC DNA]</scope>
    <source>
        <strain evidence="6">Vibrio tapetis CECT4600</strain>
    </source>
</reference>
<dbReference type="GO" id="GO:0004553">
    <property type="term" value="F:hydrolase activity, hydrolyzing O-glycosyl compounds"/>
    <property type="evidence" value="ECO:0007669"/>
    <property type="project" value="InterPro"/>
</dbReference>
<dbReference type="EC" id="3.2.1.-" evidence="6"/>
<evidence type="ECO:0000259" key="5">
    <source>
        <dbReference type="Pfam" id="PF14718"/>
    </source>
</evidence>
<dbReference type="CDD" id="cd13401">
    <property type="entry name" value="Slt70-like"/>
    <property type="match status" value="1"/>
</dbReference>
<evidence type="ECO:0000259" key="4">
    <source>
        <dbReference type="Pfam" id="PF01464"/>
    </source>
</evidence>
<keyword evidence="6" id="KW-0378">Hydrolase</keyword>
<dbReference type="Pfam" id="PF14718">
    <property type="entry name" value="SLT_L"/>
    <property type="match status" value="1"/>
</dbReference>
<dbReference type="Gene3D" id="1.10.530.10">
    <property type="match status" value="1"/>
</dbReference>
<dbReference type="Gene3D" id="1.25.20.10">
    <property type="entry name" value="Bacterial muramidases"/>
    <property type="match status" value="1"/>
</dbReference>
<dbReference type="Proteomes" id="UP000235828">
    <property type="component" value="Chromosome A"/>
</dbReference>
<dbReference type="InterPro" id="IPR023346">
    <property type="entry name" value="Lysozyme-like_dom_sf"/>
</dbReference>
<dbReference type="InterPro" id="IPR012289">
    <property type="entry name" value="Lytic_TGlycosylase_superhlx_L"/>
</dbReference>
<dbReference type="OrthoDB" id="92254at2"/>
<dbReference type="Gene3D" id="1.10.1240.20">
    <property type="entry name" value="Lytic transglycosylase, superhelical linker domain"/>
    <property type="match status" value="1"/>
</dbReference>
<dbReference type="EMBL" id="LT960611">
    <property type="protein sequence ID" value="SON50514.1"/>
    <property type="molecule type" value="Genomic_DNA"/>
</dbReference>
<dbReference type="InterPro" id="IPR037061">
    <property type="entry name" value="Lytic_TGlycoase_superhlx_L_sf"/>
</dbReference>
<feature type="signal peptide" evidence="3">
    <location>
        <begin position="1"/>
        <end position="20"/>
    </location>
</feature>
<accession>A0A2N8ZF19</accession>
<evidence type="ECO:0000256" key="1">
    <source>
        <dbReference type="ARBA" id="ARBA00007734"/>
    </source>
</evidence>
<keyword evidence="6" id="KW-0326">Glycosidase</keyword>
<sequence length="640" mass="73795">MRQALYGLAITLLSSSYVSASDSTKIEQQRELYQKAQSLLDEKRVVEYQNMRDQIADYPLTPYVDNRVFNLDIGKRSIDEVTAFQKSHHEFPFSSRVRANYLDGLVANNEWKTLSQYQTYEPRGETYQCYYYTGLLKQGQKSAAFKGAQKLWLKGSSVTDACDDLFEAWQQADLLSDERVLQRLVLAFEARNSSMMNYLMKLPDGEEAKETASKYKKVFSLPESVGAFAKKEYVNKLNQDVAMLGFKKLARKSAEKAVEQYDLVVQGQKLNQAQRQALAEYAAIRLMSTDSQSLIKWRDEVMAKSTSASIIERRIRLALRSADWHAVERWTQLLPAKENKGMRWQYWLARSEMELGRKSAGEQRLNSIIGKRHYYSVVAAQTLGVAVQFDIQKSSPAPKTIEQFQSTLNRIGELITLDKITAAKSEWRWLLIRANTEQIKALAHYASQHSWHHLTVKASIEAKVWDEIYLRFPMAHSWWFNFYGDKYEVDPLTLISLARQESGLDSAARSPVGARGIMQIMPATAKYTAKRFKIDYKGPNELYTVQKNIEIGTQYLSSLLNQYDDNRIFAFAAYNAGPHRVKRWRKTTDEKLDAYAFIEAIPFNETRGYVQNVLMFESYYRHITAKPASFLTINERSTKY</sequence>
<dbReference type="GO" id="GO:0042597">
    <property type="term" value="C:periplasmic space"/>
    <property type="evidence" value="ECO:0007669"/>
    <property type="project" value="InterPro"/>
</dbReference>
<protein>
    <submittedName>
        <fullName evidence="6">Putative Soluble lytic murein transglycosylase</fullName>
        <ecNumber evidence="6">3.2.1.-</ecNumber>
    </submittedName>
</protein>
<dbReference type="SUPFAM" id="SSF53955">
    <property type="entry name" value="Lysozyme-like"/>
    <property type="match status" value="1"/>
</dbReference>
<feature type="chain" id="PRO_5014938500" evidence="3">
    <location>
        <begin position="21"/>
        <end position="640"/>
    </location>
</feature>
<organism evidence="6 7">
    <name type="scientific">Vibrio tapetis subsp. tapetis</name>
    <dbReference type="NCBI Taxonomy" id="1671868"/>
    <lineage>
        <taxon>Bacteria</taxon>
        <taxon>Pseudomonadati</taxon>
        <taxon>Pseudomonadota</taxon>
        <taxon>Gammaproteobacteria</taxon>
        <taxon>Vibrionales</taxon>
        <taxon>Vibrionaceae</taxon>
        <taxon>Vibrio</taxon>
    </lineage>
</organism>
<dbReference type="KEGG" id="vta:A2541"/>
<dbReference type="RefSeq" id="WP_102522985.1">
    <property type="nucleotide sequence ID" value="NZ_LT960611.1"/>
</dbReference>
<dbReference type="InterPro" id="IPR008258">
    <property type="entry name" value="Transglycosylase_SLT_dom_1"/>
</dbReference>
<dbReference type="PANTHER" id="PTHR37423:SF5">
    <property type="entry name" value="SOLUBLE LYTIC MUREIN TRANSGLYCOSYLASE"/>
    <property type="match status" value="1"/>
</dbReference>
<name>A0A2N8ZF19_9VIBR</name>
<feature type="domain" description="Lytic transglycosylase superhelical linker" evidence="5">
    <location>
        <begin position="404"/>
        <end position="467"/>
    </location>
</feature>
<proteinExistence type="inferred from homology"/>
<dbReference type="PANTHER" id="PTHR37423">
    <property type="entry name" value="SOLUBLE LYTIC MUREIN TRANSGLYCOSYLASE-RELATED"/>
    <property type="match status" value="1"/>
</dbReference>
<dbReference type="InterPro" id="IPR008939">
    <property type="entry name" value="Lytic_TGlycosylase_superhlx_U"/>
</dbReference>
<evidence type="ECO:0000313" key="6">
    <source>
        <dbReference type="EMBL" id="SON50514.1"/>
    </source>
</evidence>
<gene>
    <name evidence="6" type="ORF">VTAP4600_A2541</name>
</gene>
<comment type="similarity">
    <text evidence="1">Belongs to the transglycosylase Slt family.</text>
</comment>
<evidence type="ECO:0000256" key="2">
    <source>
        <dbReference type="ARBA" id="ARBA00022729"/>
    </source>
</evidence>
<keyword evidence="7" id="KW-1185">Reference proteome</keyword>
<evidence type="ECO:0000313" key="7">
    <source>
        <dbReference type="Proteomes" id="UP000235828"/>
    </source>
</evidence>
<keyword evidence="2 3" id="KW-0732">Signal</keyword>